<evidence type="ECO:0000313" key="3">
    <source>
        <dbReference type="Proteomes" id="UP001280121"/>
    </source>
</evidence>
<dbReference type="PANTHER" id="PTHR31973">
    <property type="entry name" value="POLYPROTEIN, PUTATIVE-RELATED"/>
    <property type="match status" value="1"/>
</dbReference>
<dbReference type="SMART" id="SM00575">
    <property type="entry name" value="ZnF_PMZ"/>
    <property type="match status" value="1"/>
</dbReference>
<accession>A0AAD9WXN2</accession>
<keyword evidence="3" id="KW-1185">Reference proteome</keyword>
<dbReference type="Proteomes" id="UP001280121">
    <property type="component" value="Unassembled WGS sequence"/>
</dbReference>
<reference evidence="2" key="1">
    <citation type="journal article" date="2023" name="Plant J.">
        <title>Genome sequences and population genomics provide insights into the demographic history, inbreeding, and mutation load of two 'living fossil' tree species of Dipteronia.</title>
        <authorList>
            <person name="Feng Y."/>
            <person name="Comes H.P."/>
            <person name="Chen J."/>
            <person name="Zhu S."/>
            <person name="Lu R."/>
            <person name="Zhang X."/>
            <person name="Li P."/>
            <person name="Qiu J."/>
            <person name="Olsen K.M."/>
            <person name="Qiu Y."/>
        </authorList>
    </citation>
    <scope>NUCLEOTIDE SEQUENCE</scope>
    <source>
        <strain evidence="2">KIB01</strain>
    </source>
</reference>
<proteinExistence type="predicted"/>
<evidence type="ECO:0000313" key="2">
    <source>
        <dbReference type="EMBL" id="KAK2646368.1"/>
    </source>
</evidence>
<gene>
    <name evidence="2" type="ORF">Ddye_021563</name>
</gene>
<dbReference type="EMBL" id="JANJYI010000006">
    <property type="protein sequence ID" value="KAK2646368.1"/>
    <property type="molecule type" value="Genomic_DNA"/>
</dbReference>
<name>A0AAD9WXN2_9ROSI</name>
<dbReference type="AlphaFoldDB" id="A0AAD9WXN2"/>
<comment type="caution">
    <text evidence="2">The sequence shown here is derived from an EMBL/GenBank/DDBJ whole genome shotgun (WGS) entry which is preliminary data.</text>
</comment>
<protein>
    <recommendedName>
        <fullName evidence="1">Zinc finger PMZ-type domain-containing protein</fullName>
    </recommendedName>
</protein>
<feature type="domain" description="Zinc finger PMZ-type" evidence="1">
    <location>
        <begin position="148"/>
        <end position="175"/>
    </location>
</feature>
<dbReference type="PANTHER" id="PTHR31973:SF187">
    <property type="entry name" value="MUTATOR TRANSPOSASE MUDRA PROTEIN"/>
    <property type="match status" value="1"/>
</dbReference>
<evidence type="ECO:0000259" key="1">
    <source>
        <dbReference type="SMART" id="SM00575"/>
    </source>
</evidence>
<dbReference type="GO" id="GO:0008270">
    <property type="term" value="F:zinc ion binding"/>
    <property type="evidence" value="ECO:0007669"/>
    <property type="project" value="InterPro"/>
</dbReference>
<dbReference type="InterPro" id="IPR006564">
    <property type="entry name" value="Znf_PMZ"/>
</dbReference>
<sequence length="181" mass="21393">MLWKAAKEGNEVRFKQVMERMKGVSVEAYQWLMNIPIDRWARHHFDTRIKSDNVTNNISECFNSWIKDDEDKPFLTLMEIIRRKVMVRISEKWVLGEKLSDTITPKARKRLNKAENDGRNLIVYHGRERYYKTCDSYGQRCLVKLFEMSCDCGVWQISGLPCAYATTVIDYQGHSIHEYTD</sequence>
<organism evidence="2 3">
    <name type="scientific">Dipteronia dyeriana</name>
    <dbReference type="NCBI Taxonomy" id="168575"/>
    <lineage>
        <taxon>Eukaryota</taxon>
        <taxon>Viridiplantae</taxon>
        <taxon>Streptophyta</taxon>
        <taxon>Embryophyta</taxon>
        <taxon>Tracheophyta</taxon>
        <taxon>Spermatophyta</taxon>
        <taxon>Magnoliopsida</taxon>
        <taxon>eudicotyledons</taxon>
        <taxon>Gunneridae</taxon>
        <taxon>Pentapetalae</taxon>
        <taxon>rosids</taxon>
        <taxon>malvids</taxon>
        <taxon>Sapindales</taxon>
        <taxon>Sapindaceae</taxon>
        <taxon>Hippocastanoideae</taxon>
        <taxon>Acereae</taxon>
        <taxon>Dipteronia</taxon>
    </lineage>
</organism>